<dbReference type="Pfam" id="PF07841">
    <property type="entry name" value="DM4_12"/>
    <property type="match status" value="1"/>
</dbReference>
<accession>A0A1B6CZC6</accession>
<dbReference type="PANTHER" id="PTHR21398:SF6">
    <property type="entry name" value="AGAP007094-PA"/>
    <property type="match status" value="1"/>
</dbReference>
<dbReference type="EMBL" id="GEDC01018530">
    <property type="protein sequence ID" value="JAS18768.1"/>
    <property type="molecule type" value="Transcribed_RNA"/>
</dbReference>
<proteinExistence type="predicted"/>
<feature type="chain" id="PRO_5008580802" evidence="1">
    <location>
        <begin position="22"/>
        <end position="182"/>
    </location>
</feature>
<sequence length="182" mass="20641">MKFLCLTGMIVSLQIMRASTAEDETHLRKPRSLIYPLQSIVQLATGVATPAQVAGRTINTNMGLMFNINLPTNQSRWYPYRPDYRKKRSTEETNNMFYSLLEAILSINGMDGRSCISKSVCQLREVPLEGNDLGHKLIDLIFGHNQPHTKSYFEPREHLNTSCDITYPSCPYTPIDALTDLI</sequence>
<organism evidence="2">
    <name type="scientific">Clastoptera arizonana</name>
    <name type="common">Arizona spittle bug</name>
    <dbReference type="NCBI Taxonomy" id="38151"/>
    <lineage>
        <taxon>Eukaryota</taxon>
        <taxon>Metazoa</taxon>
        <taxon>Ecdysozoa</taxon>
        <taxon>Arthropoda</taxon>
        <taxon>Hexapoda</taxon>
        <taxon>Insecta</taxon>
        <taxon>Pterygota</taxon>
        <taxon>Neoptera</taxon>
        <taxon>Paraneoptera</taxon>
        <taxon>Hemiptera</taxon>
        <taxon>Auchenorrhyncha</taxon>
        <taxon>Cercopoidea</taxon>
        <taxon>Clastopteridae</taxon>
        <taxon>Clastoptera</taxon>
    </lineage>
</organism>
<protein>
    <submittedName>
        <fullName evidence="2">Uncharacterized protein</fullName>
    </submittedName>
</protein>
<dbReference type="InterPro" id="IPR006631">
    <property type="entry name" value="DM4_12"/>
</dbReference>
<dbReference type="PANTHER" id="PTHR21398">
    <property type="entry name" value="AGAP007094-PA"/>
    <property type="match status" value="1"/>
</dbReference>
<keyword evidence="1" id="KW-0732">Signal</keyword>
<gene>
    <name evidence="2" type="ORF">g.4772</name>
</gene>
<evidence type="ECO:0000256" key="1">
    <source>
        <dbReference type="SAM" id="SignalP"/>
    </source>
</evidence>
<evidence type="ECO:0000313" key="2">
    <source>
        <dbReference type="EMBL" id="JAS18768.1"/>
    </source>
</evidence>
<reference evidence="2" key="1">
    <citation type="submission" date="2015-12" db="EMBL/GenBank/DDBJ databases">
        <title>De novo transcriptome assembly of four potential Pierce s Disease insect vectors from Arizona vineyards.</title>
        <authorList>
            <person name="Tassone E.E."/>
        </authorList>
    </citation>
    <scope>NUCLEOTIDE SEQUENCE</scope>
</reference>
<dbReference type="AlphaFoldDB" id="A0A1B6CZC6"/>
<feature type="signal peptide" evidence="1">
    <location>
        <begin position="1"/>
        <end position="21"/>
    </location>
</feature>
<name>A0A1B6CZC6_9HEMI</name>